<comment type="similarity">
    <text evidence="1">Belongs to the 'phage' integrase family.</text>
</comment>
<dbReference type="GO" id="GO:0015074">
    <property type="term" value="P:DNA integration"/>
    <property type="evidence" value="ECO:0007669"/>
    <property type="project" value="UniProtKB-KW"/>
</dbReference>
<dbReference type="InterPro" id="IPR025166">
    <property type="entry name" value="Integrase_DNA_bind_dom"/>
</dbReference>
<dbReference type="Pfam" id="PF00589">
    <property type="entry name" value="Phage_integrase"/>
    <property type="match status" value="1"/>
</dbReference>
<evidence type="ECO:0000313" key="6">
    <source>
        <dbReference type="EMBL" id="PMS35309.1"/>
    </source>
</evidence>
<dbReference type="PROSITE" id="PS51898">
    <property type="entry name" value="TYR_RECOMBINASE"/>
    <property type="match status" value="1"/>
</dbReference>
<dbReference type="RefSeq" id="WP_026230293.1">
    <property type="nucleotide sequence ID" value="NZ_KB890219.1"/>
</dbReference>
<keyword evidence="4" id="KW-0233">DNA recombination</keyword>
<dbReference type="Gene3D" id="1.10.443.10">
    <property type="entry name" value="Intergrase catalytic core"/>
    <property type="match status" value="1"/>
</dbReference>
<name>A0A2N7X0Q2_9BURK</name>
<dbReference type="Pfam" id="PF22022">
    <property type="entry name" value="Phage_int_M"/>
    <property type="match status" value="1"/>
</dbReference>
<evidence type="ECO:0000256" key="3">
    <source>
        <dbReference type="ARBA" id="ARBA00023125"/>
    </source>
</evidence>
<dbReference type="CDD" id="cd00801">
    <property type="entry name" value="INT_P4_C"/>
    <property type="match status" value="1"/>
</dbReference>
<gene>
    <name evidence="6" type="ORF">C0Z20_19620</name>
</gene>
<dbReference type="InterPro" id="IPR011010">
    <property type="entry name" value="DNA_brk_join_enz"/>
</dbReference>
<dbReference type="InterPro" id="IPR013762">
    <property type="entry name" value="Integrase-like_cat_sf"/>
</dbReference>
<evidence type="ECO:0000256" key="1">
    <source>
        <dbReference type="ARBA" id="ARBA00008857"/>
    </source>
</evidence>
<comment type="caution">
    <text evidence="6">The sequence shown here is derived from an EMBL/GenBank/DDBJ whole genome shotgun (WGS) entry which is preliminary data.</text>
</comment>
<dbReference type="Gene3D" id="3.30.160.390">
    <property type="entry name" value="Integrase, DNA-binding domain"/>
    <property type="match status" value="1"/>
</dbReference>
<dbReference type="EMBL" id="PNYC01000012">
    <property type="protein sequence ID" value="PMS35309.1"/>
    <property type="molecule type" value="Genomic_DNA"/>
</dbReference>
<keyword evidence="7" id="KW-1185">Reference proteome</keyword>
<sequence length="424" mass="47688">MARGVNKLSARRVEELKVPGYYGDGAGLWLQVSKTITKSWIFRYTRHRRTHDVGLGAFPAVSLKAAREKATEQRAILAAGGDPRSERATVKANAASRMTFDQCSAAYIEAHRSGWKNAKHAEQWTNTLATYASPIIGALDVADIDTQHIVRVLERNSLWTTKNETASRVRGRVERILAWAKTRKLRTGDNPAAWRNHLDTLLPKPSQVQDESHFPALPYRQINAFVQELRERPGVAARALEFTILTAARTNETIGATWDEIDLQSAIWVIPGPRMKRSRAHHIPLSPRAVEILEEMHAERDSDSKNAYVFPSGDGGLSNAAMGKVIKIINGRRQKAGLPLWVDPMEDDRPVVPHGMRSTFRDWAGEVSHHEKEPIEHALAHKLADDSEAAYQRGALFDKRRVLMSDWQAYIDKVQQERQTRNAA</sequence>
<organism evidence="6 7">
    <name type="scientific">Trinickia symbiotica</name>
    <dbReference type="NCBI Taxonomy" id="863227"/>
    <lineage>
        <taxon>Bacteria</taxon>
        <taxon>Pseudomonadati</taxon>
        <taxon>Pseudomonadota</taxon>
        <taxon>Betaproteobacteria</taxon>
        <taxon>Burkholderiales</taxon>
        <taxon>Burkholderiaceae</taxon>
        <taxon>Trinickia</taxon>
    </lineage>
</organism>
<dbReference type="AlphaFoldDB" id="A0A2N7X0Q2"/>
<dbReference type="STRING" id="863227.GCA_000373005_05443"/>
<dbReference type="Gene3D" id="1.10.150.130">
    <property type="match status" value="1"/>
</dbReference>
<proteinExistence type="inferred from homology"/>
<evidence type="ECO:0000313" key="7">
    <source>
        <dbReference type="Proteomes" id="UP000235777"/>
    </source>
</evidence>
<dbReference type="InterPro" id="IPR002104">
    <property type="entry name" value="Integrase_catalytic"/>
</dbReference>
<dbReference type="InterPro" id="IPR010998">
    <property type="entry name" value="Integrase_recombinase_N"/>
</dbReference>
<dbReference type="InterPro" id="IPR053876">
    <property type="entry name" value="Phage_int_M"/>
</dbReference>
<dbReference type="GO" id="GO:0003677">
    <property type="term" value="F:DNA binding"/>
    <property type="evidence" value="ECO:0007669"/>
    <property type="project" value="UniProtKB-KW"/>
</dbReference>
<reference evidence="6 7" key="1">
    <citation type="submission" date="2018-01" db="EMBL/GenBank/DDBJ databases">
        <title>Whole genome analyses suggest that Burkholderia sensu lato contains two further novel genera in the rhizoxinica-symbiotica group Mycetohabitans gen. nov., and Trinickia gen. nov.: implications for the evolution of diazotrophy and nodulation in the Burkholderiaceae.</title>
        <authorList>
            <person name="Estrada-de los Santos P."/>
            <person name="Palmer M."/>
            <person name="Chavez-Ramirez B."/>
            <person name="Beukes C."/>
            <person name="Steenkamp E.T."/>
            <person name="Hirsch A.M."/>
            <person name="Manyaka P."/>
            <person name="Maluk M."/>
            <person name="Lafos M."/>
            <person name="Crook M."/>
            <person name="Gross E."/>
            <person name="Simon M.F."/>
            <person name="Bueno dos Reis Junior F."/>
            <person name="Poole P.S."/>
            <person name="Venter S.N."/>
            <person name="James E.K."/>
        </authorList>
    </citation>
    <scope>NUCLEOTIDE SEQUENCE [LARGE SCALE GENOMIC DNA]</scope>
    <source>
        <strain evidence="6 7">JPY 581</strain>
    </source>
</reference>
<dbReference type="GO" id="GO:0006310">
    <property type="term" value="P:DNA recombination"/>
    <property type="evidence" value="ECO:0007669"/>
    <property type="project" value="UniProtKB-KW"/>
</dbReference>
<dbReference type="PANTHER" id="PTHR30629">
    <property type="entry name" value="PROPHAGE INTEGRASE"/>
    <property type="match status" value="1"/>
</dbReference>
<dbReference type="Proteomes" id="UP000235777">
    <property type="component" value="Unassembled WGS sequence"/>
</dbReference>
<dbReference type="OrthoDB" id="9775880at2"/>
<keyword evidence="3" id="KW-0238">DNA-binding</keyword>
<keyword evidence="2" id="KW-0229">DNA integration</keyword>
<accession>A0A2N7X0Q2</accession>
<dbReference type="SUPFAM" id="SSF56349">
    <property type="entry name" value="DNA breaking-rejoining enzymes"/>
    <property type="match status" value="1"/>
</dbReference>
<dbReference type="InterPro" id="IPR050808">
    <property type="entry name" value="Phage_Integrase"/>
</dbReference>
<dbReference type="InterPro" id="IPR038488">
    <property type="entry name" value="Integrase_DNA-bd_sf"/>
</dbReference>
<dbReference type="Pfam" id="PF13356">
    <property type="entry name" value="Arm-DNA-bind_3"/>
    <property type="match status" value="1"/>
</dbReference>
<evidence type="ECO:0000256" key="2">
    <source>
        <dbReference type="ARBA" id="ARBA00022908"/>
    </source>
</evidence>
<evidence type="ECO:0000259" key="5">
    <source>
        <dbReference type="PROSITE" id="PS51898"/>
    </source>
</evidence>
<feature type="domain" description="Tyr recombinase" evidence="5">
    <location>
        <begin position="212"/>
        <end position="404"/>
    </location>
</feature>
<protein>
    <submittedName>
        <fullName evidence="6">Site-specific integrase</fullName>
    </submittedName>
</protein>
<dbReference type="PANTHER" id="PTHR30629:SF2">
    <property type="entry name" value="PROPHAGE INTEGRASE INTS-RELATED"/>
    <property type="match status" value="1"/>
</dbReference>
<evidence type="ECO:0000256" key="4">
    <source>
        <dbReference type="ARBA" id="ARBA00023172"/>
    </source>
</evidence>